<feature type="signal peptide" evidence="10">
    <location>
        <begin position="1"/>
        <end position="20"/>
    </location>
</feature>
<evidence type="ECO:0000256" key="1">
    <source>
        <dbReference type="ARBA" id="ARBA00000822"/>
    </source>
</evidence>
<dbReference type="SUPFAM" id="SSF51445">
    <property type="entry name" value="(Trans)glycosidases"/>
    <property type="match status" value="1"/>
</dbReference>
<evidence type="ECO:0000256" key="10">
    <source>
        <dbReference type="SAM" id="SignalP"/>
    </source>
</evidence>
<dbReference type="SMART" id="SM00636">
    <property type="entry name" value="Glyco_18"/>
    <property type="match status" value="1"/>
</dbReference>
<keyword evidence="3 8" id="KW-0378">Hydrolase</keyword>
<proteinExistence type="inferred from homology"/>
<keyword evidence="5" id="KW-0119">Carbohydrate metabolism</keyword>
<keyword evidence="4" id="KW-0146">Chitin degradation</keyword>
<dbReference type="GO" id="GO:0008061">
    <property type="term" value="F:chitin binding"/>
    <property type="evidence" value="ECO:0007669"/>
    <property type="project" value="InterPro"/>
</dbReference>
<dbReference type="GO" id="GO:0005576">
    <property type="term" value="C:extracellular region"/>
    <property type="evidence" value="ECO:0007669"/>
    <property type="project" value="TreeGrafter"/>
</dbReference>
<dbReference type="Pfam" id="PF00704">
    <property type="entry name" value="Glyco_hydro_18"/>
    <property type="match status" value="1"/>
</dbReference>
<dbReference type="InterPro" id="IPR050314">
    <property type="entry name" value="Glycosyl_Hydrlase_18"/>
</dbReference>
<evidence type="ECO:0000259" key="11">
    <source>
        <dbReference type="PROSITE" id="PS51910"/>
    </source>
</evidence>
<dbReference type="InterPro" id="IPR001579">
    <property type="entry name" value="Glyco_hydro_18_chit_AS"/>
</dbReference>
<dbReference type="EC" id="3.2.1.14" evidence="2"/>
<comment type="caution">
    <text evidence="12">The sequence shown here is derived from an EMBL/GenBank/DDBJ whole genome shotgun (WGS) entry which is preliminary data.</text>
</comment>
<dbReference type="EMBL" id="BTGB01000001">
    <property type="protein sequence ID" value="GMM44664.1"/>
    <property type="molecule type" value="Genomic_DNA"/>
</dbReference>
<protein>
    <recommendedName>
        <fullName evidence="2">chitinase</fullName>
        <ecNumber evidence="2">3.2.1.14</ecNumber>
    </recommendedName>
</protein>
<dbReference type="Proteomes" id="UP001378960">
    <property type="component" value="Unassembled WGS sequence"/>
</dbReference>
<name>A0AAV5QZM7_PICKL</name>
<dbReference type="GO" id="GO:0006032">
    <property type="term" value="P:chitin catabolic process"/>
    <property type="evidence" value="ECO:0007669"/>
    <property type="project" value="UniProtKB-KW"/>
</dbReference>
<dbReference type="InterPro" id="IPR029070">
    <property type="entry name" value="Chitinase_insertion_sf"/>
</dbReference>
<dbReference type="PROSITE" id="PS01095">
    <property type="entry name" value="GH18_1"/>
    <property type="match status" value="1"/>
</dbReference>
<comment type="catalytic activity">
    <reaction evidence="1">
        <text>Random endo-hydrolysis of N-acetyl-beta-D-glucosaminide (1-&gt;4)-beta-linkages in chitin and chitodextrins.</text>
        <dbReference type="EC" id="3.2.1.14"/>
    </reaction>
</comment>
<keyword evidence="13" id="KW-1185">Reference proteome</keyword>
<feature type="chain" id="PRO_5043652449" description="chitinase" evidence="10">
    <location>
        <begin position="21"/>
        <end position="508"/>
    </location>
</feature>
<evidence type="ECO:0000256" key="3">
    <source>
        <dbReference type="ARBA" id="ARBA00022801"/>
    </source>
</evidence>
<evidence type="ECO:0000256" key="6">
    <source>
        <dbReference type="ARBA" id="ARBA00023295"/>
    </source>
</evidence>
<dbReference type="Gene3D" id="3.20.20.80">
    <property type="entry name" value="Glycosidases"/>
    <property type="match status" value="1"/>
</dbReference>
<dbReference type="PROSITE" id="PS51910">
    <property type="entry name" value="GH18_2"/>
    <property type="match status" value="1"/>
</dbReference>
<gene>
    <name evidence="12" type="ORF">DAPK24_012390</name>
</gene>
<keyword evidence="7" id="KW-0624">Polysaccharide degradation</keyword>
<evidence type="ECO:0000313" key="12">
    <source>
        <dbReference type="EMBL" id="GMM44664.1"/>
    </source>
</evidence>
<dbReference type="AlphaFoldDB" id="A0AAV5QZM7"/>
<dbReference type="GO" id="GO:0000272">
    <property type="term" value="P:polysaccharide catabolic process"/>
    <property type="evidence" value="ECO:0007669"/>
    <property type="project" value="UniProtKB-KW"/>
</dbReference>
<evidence type="ECO:0000256" key="7">
    <source>
        <dbReference type="ARBA" id="ARBA00023326"/>
    </source>
</evidence>
<evidence type="ECO:0000313" key="13">
    <source>
        <dbReference type="Proteomes" id="UP001378960"/>
    </source>
</evidence>
<evidence type="ECO:0000256" key="2">
    <source>
        <dbReference type="ARBA" id="ARBA00012729"/>
    </source>
</evidence>
<sequence length="508" mass="57858">MKITYSQLLEFFSLCSLGTAATTLDINSPNEYVNAVYFSQWSFPNTDPFQIPLSHVTHIFYAFADIDTANTNIKWVDEEWEVEKEIPVNISTLVDDTTDLKYLNISDNVNAGEYNRLPWISDYLEESDILIKQSNENSHNLKVKGTVGQLKLLRQSNPRLKISLSIGGSKSFHKFRAVATSKKVVKAFAANVAENIHRLGFDGVDIDWEFPSNQHDRQMLTYLVKHLYKRFNKLAEYPEERKIITLAIPVDTEVYKYYDFAALEKFVSYYNLMGYDMSGTWSTLTSLQSNLYTDPKLKASPISVDNAMKSLKELVNKSKILLGMPLYGRSFNTDRLYSPFSGCANIESVSMNKFDDVQYKECIISYSDLPPSGYTEYSDIDLGAAYAYKNDTDDKGIIFYDTPVISKQKARYVIDNGLGGGMWWDAQGDTFLTNSTRSLIYNFVDELGGISKLITNVTNFHMDDYKDTDIVSVSLTDDDYKDNTASKHSTGKYILLYIAFINIFIIFI</sequence>
<evidence type="ECO:0000256" key="9">
    <source>
        <dbReference type="RuleBase" id="RU004453"/>
    </source>
</evidence>
<reference evidence="12 13" key="1">
    <citation type="journal article" date="2023" name="Elife">
        <title>Identification of key yeast species and microbe-microbe interactions impacting larval growth of Drosophila in the wild.</title>
        <authorList>
            <person name="Mure A."/>
            <person name="Sugiura Y."/>
            <person name="Maeda R."/>
            <person name="Honda K."/>
            <person name="Sakurai N."/>
            <person name="Takahashi Y."/>
            <person name="Watada M."/>
            <person name="Katoh T."/>
            <person name="Gotoh A."/>
            <person name="Gotoh Y."/>
            <person name="Taniguchi I."/>
            <person name="Nakamura K."/>
            <person name="Hayashi T."/>
            <person name="Katayama T."/>
            <person name="Uemura T."/>
            <person name="Hattori Y."/>
        </authorList>
    </citation>
    <scope>NUCLEOTIDE SEQUENCE [LARGE SCALE GENOMIC DNA]</scope>
    <source>
        <strain evidence="12 13">PK-24</strain>
    </source>
</reference>
<evidence type="ECO:0000256" key="5">
    <source>
        <dbReference type="ARBA" id="ARBA00023277"/>
    </source>
</evidence>
<evidence type="ECO:0000256" key="8">
    <source>
        <dbReference type="RuleBase" id="RU000489"/>
    </source>
</evidence>
<feature type="domain" description="GH18" evidence="11">
    <location>
        <begin position="32"/>
        <end position="443"/>
    </location>
</feature>
<dbReference type="InterPro" id="IPR001223">
    <property type="entry name" value="Glyco_hydro18_cat"/>
</dbReference>
<organism evidence="12 13">
    <name type="scientific">Pichia kluyveri</name>
    <name type="common">Yeast</name>
    <dbReference type="NCBI Taxonomy" id="36015"/>
    <lineage>
        <taxon>Eukaryota</taxon>
        <taxon>Fungi</taxon>
        <taxon>Dikarya</taxon>
        <taxon>Ascomycota</taxon>
        <taxon>Saccharomycotina</taxon>
        <taxon>Pichiomycetes</taxon>
        <taxon>Pichiales</taxon>
        <taxon>Pichiaceae</taxon>
        <taxon>Pichia</taxon>
    </lineage>
</organism>
<evidence type="ECO:0000256" key="4">
    <source>
        <dbReference type="ARBA" id="ARBA00023024"/>
    </source>
</evidence>
<dbReference type="InterPro" id="IPR017853">
    <property type="entry name" value="GH"/>
</dbReference>
<dbReference type="PANTHER" id="PTHR11177:SF317">
    <property type="entry name" value="CHITINASE 12-RELATED"/>
    <property type="match status" value="1"/>
</dbReference>
<comment type="similarity">
    <text evidence="9">Belongs to the glycosyl hydrolase 18 family.</text>
</comment>
<dbReference type="PANTHER" id="PTHR11177">
    <property type="entry name" value="CHITINASE"/>
    <property type="match status" value="1"/>
</dbReference>
<accession>A0AAV5QZM7</accession>
<dbReference type="InterPro" id="IPR011583">
    <property type="entry name" value="Chitinase_II/V-like_cat"/>
</dbReference>
<keyword evidence="10" id="KW-0732">Signal</keyword>
<dbReference type="GO" id="GO:0008843">
    <property type="term" value="F:endochitinase activity"/>
    <property type="evidence" value="ECO:0007669"/>
    <property type="project" value="UniProtKB-EC"/>
</dbReference>
<keyword evidence="6 8" id="KW-0326">Glycosidase</keyword>
<dbReference type="Gene3D" id="3.10.50.10">
    <property type="match status" value="1"/>
</dbReference>